<keyword evidence="5 16" id="KW-0597">Phosphoprotein</keyword>
<evidence type="ECO:0000256" key="9">
    <source>
        <dbReference type="ARBA" id="ARBA00023015"/>
    </source>
</evidence>
<evidence type="ECO:0000313" key="19">
    <source>
        <dbReference type="EMBL" id="QDV54892.1"/>
    </source>
</evidence>
<dbReference type="PROSITE" id="PS50110">
    <property type="entry name" value="RESPONSE_REGULATORY"/>
    <property type="match status" value="1"/>
</dbReference>
<dbReference type="Pfam" id="PF25601">
    <property type="entry name" value="AAA_lid_14"/>
    <property type="match status" value="1"/>
</dbReference>
<keyword evidence="6" id="KW-0547">Nucleotide-binding</keyword>
<dbReference type="InterPro" id="IPR003593">
    <property type="entry name" value="AAA+_ATPase"/>
</dbReference>
<dbReference type="Proteomes" id="UP000316770">
    <property type="component" value="Chromosome"/>
</dbReference>
<dbReference type="PROSITE" id="PS00676">
    <property type="entry name" value="SIGMA54_INTERACT_2"/>
    <property type="match status" value="1"/>
</dbReference>
<dbReference type="InterPro" id="IPR058031">
    <property type="entry name" value="AAA_lid_NorR"/>
</dbReference>
<evidence type="ECO:0000256" key="16">
    <source>
        <dbReference type="PROSITE-ProRule" id="PRU00169"/>
    </source>
</evidence>
<dbReference type="PANTHER" id="PTHR32071:SF95">
    <property type="entry name" value="DNA-BINDING TRANSCRIPTIONAL REGULATOR NTRC"/>
    <property type="match status" value="1"/>
</dbReference>
<dbReference type="PROSITE" id="PS00675">
    <property type="entry name" value="SIGMA54_INTERACT_1"/>
    <property type="match status" value="1"/>
</dbReference>
<keyword evidence="9" id="KW-0805">Transcription regulation</keyword>
<evidence type="ECO:0000256" key="4">
    <source>
        <dbReference type="ARBA" id="ARBA00022491"/>
    </source>
</evidence>
<dbReference type="InterPro" id="IPR009057">
    <property type="entry name" value="Homeodomain-like_sf"/>
</dbReference>
<dbReference type="CDD" id="cd00009">
    <property type="entry name" value="AAA"/>
    <property type="match status" value="1"/>
</dbReference>
<keyword evidence="13" id="KW-0535">Nitrogen fixation</keyword>
<dbReference type="AlphaFoldDB" id="A0A518IP97"/>
<keyword evidence="12" id="KW-0804">Transcription</keyword>
<dbReference type="InterPro" id="IPR025943">
    <property type="entry name" value="Sigma_54_int_dom_ATP-bd_2"/>
</dbReference>
<evidence type="ECO:0000256" key="6">
    <source>
        <dbReference type="ARBA" id="ARBA00022741"/>
    </source>
</evidence>
<evidence type="ECO:0000256" key="13">
    <source>
        <dbReference type="ARBA" id="ARBA00023231"/>
    </source>
</evidence>
<dbReference type="PANTHER" id="PTHR32071">
    <property type="entry name" value="TRANSCRIPTIONAL REGULATORY PROTEIN"/>
    <property type="match status" value="1"/>
</dbReference>
<dbReference type="Gene3D" id="1.10.10.60">
    <property type="entry name" value="Homeodomain-like"/>
    <property type="match status" value="1"/>
</dbReference>
<accession>A0A518IP97</accession>
<dbReference type="GO" id="GO:0000160">
    <property type="term" value="P:phosphorelay signal transduction system"/>
    <property type="evidence" value="ECO:0007669"/>
    <property type="project" value="UniProtKB-KW"/>
</dbReference>
<evidence type="ECO:0000256" key="5">
    <source>
        <dbReference type="ARBA" id="ARBA00022553"/>
    </source>
</evidence>
<dbReference type="InterPro" id="IPR001789">
    <property type="entry name" value="Sig_transdc_resp-reg_receiver"/>
</dbReference>
<dbReference type="SUPFAM" id="SSF52172">
    <property type="entry name" value="CheY-like"/>
    <property type="match status" value="1"/>
</dbReference>
<keyword evidence="3" id="KW-0963">Cytoplasm</keyword>
<dbReference type="FunFam" id="3.40.50.300:FF:000006">
    <property type="entry name" value="DNA-binding transcriptional regulator NtrC"/>
    <property type="match status" value="1"/>
</dbReference>
<gene>
    <name evidence="19" type="primary">glnG_2</name>
    <name evidence="19" type="ORF">Mal33_08570</name>
</gene>
<dbReference type="InterPro" id="IPR002197">
    <property type="entry name" value="HTH_Fis"/>
</dbReference>
<dbReference type="Pfam" id="PF00158">
    <property type="entry name" value="Sigma54_activat"/>
    <property type="match status" value="1"/>
</dbReference>
<dbReference type="InterPro" id="IPR025662">
    <property type="entry name" value="Sigma_54_int_dom_ATP-bd_1"/>
</dbReference>
<dbReference type="GO" id="GO:0005524">
    <property type="term" value="F:ATP binding"/>
    <property type="evidence" value="ECO:0007669"/>
    <property type="project" value="UniProtKB-KW"/>
</dbReference>
<dbReference type="SUPFAM" id="SSF52540">
    <property type="entry name" value="P-loop containing nucleoside triphosphate hydrolases"/>
    <property type="match status" value="1"/>
</dbReference>
<dbReference type="Pfam" id="PF02954">
    <property type="entry name" value="HTH_8"/>
    <property type="match status" value="1"/>
</dbReference>
<evidence type="ECO:0000256" key="10">
    <source>
        <dbReference type="ARBA" id="ARBA00023125"/>
    </source>
</evidence>
<keyword evidence="20" id="KW-1185">Reference proteome</keyword>
<evidence type="ECO:0000256" key="15">
    <source>
        <dbReference type="ARBA" id="ARBA00031910"/>
    </source>
</evidence>
<dbReference type="Gene3D" id="1.10.8.60">
    <property type="match status" value="1"/>
</dbReference>
<keyword evidence="4" id="KW-0678">Repressor</keyword>
<reference evidence="19 20" key="1">
    <citation type="submission" date="2019-02" db="EMBL/GenBank/DDBJ databases">
        <title>Deep-cultivation of Planctomycetes and their phenomic and genomic characterization uncovers novel biology.</title>
        <authorList>
            <person name="Wiegand S."/>
            <person name="Jogler M."/>
            <person name="Boedeker C."/>
            <person name="Pinto D."/>
            <person name="Vollmers J."/>
            <person name="Rivas-Marin E."/>
            <person name="Kohn T."/>
            <person name="Peeters S.H."/>
            <person name="Heuer A."/>
            <person name="Rast P."/>
            <person name="Oberbeckmann S."/>
            <person name="Bunk B."/>
            <person name="Jeske O."/>
            <person name="Meyerdierks A."/>
            <person name="Storesund J.E."/>
            <person name="Kallscheuer N."/>
            <person name="Luecker S."/>
            <person name="Lage O.M."/>
            <person name="Pohl T."/>
            <person name="Merkel B.J."/>
            <person name="Hornburger P."/>
            <person name="Mueller R.-W."/>
            <person name="Bruemmer F."/>
            <person name="Labrenz M."/>
            <person name="Spormann A.M."/>
            <person name="Op den Camp H."/>
            <person name="Overmann J."/>
            <person name="Amann R."/>
            <person name="Jetten M.S.M."/>
            <person name="Mascher T."/>
            <person name="Medema M.H."/>
            <person name="Devos D.P."/>
            <person name="Kaster A.-K."/>
            <person name="Ovreas L."/>
            <person name="Rohde M."/>
            <person name="Galperin M.Y."/>
            <person name="Jogler C."/>
        </authorList>
    </citation>
    <scope>NUCLEOTIDE SEQUENCE [LARGE SCALE GENOMIC DNA]</scope>
    <source>
        <strain evidence="19 20">Mal33</strain>
    </source>
</reference>
<evidence type="ECO:0000256" key="8">
    <source>
        <dbReference type="ARBA" id="ARBA00023012"/>
    </source>
</evidence>
<keyword evidence="11" id="KW-0010">Activator</keyword>
<dbReference type="SMART" id="SM00448">
    <property type="entry name" value="REC"/>
    <property type="match status" value="1"/>
</dbReference>
<dbReference type="InterPro" id="IPR002078">
    <property type="entry name" value="Sigma_54_int"/>
</dbReference>
<dbReference type="GO" id="GO:0006355">
    <property type="term" value="P:regulation of DNA-templated transcription"/>
    <property type="evidence" value="ECO:0007669"/>
    <property type="project" value="InterPro"/>
</dbReference>
<feature type="domain" description="Response regulatory" evidence="18">
    <location>
        <begin position="11"/>
        <end position="125"/>
    </location>
</feature>
<dbReference type="SUPFAM" id="SSF46689">
    <property type="entry name" value="Homeodomain-like"/>
    <property type="match status" value="1"/>
</dbReference>
<evidence type="ECO:0000256" key="12">
    <source>
        <dbReference type="ARBA" id="ARBA00023163"/>
    </source>
</evidence>
<sequence>MNRPSRRTSQTLLVIDDEAPILTAFERAFASETTTVLVAENATDGEAVFMETRPDVVVIDLSLPDMSGLECFRRLHKVDPRVPVIFITGHGTVETAIEATQLGAYDFLFKPLELDEMRQLLEKAFNLSRMVRVQPVLADEEDTVADAIVGRCRAMKEVYKAIGRVASQNLTVLLLGESGTGKEVVAQAIYHHSARSDGPFQAINCAAIPDALLESEIFGHEKGAFTDAHRQRIGKLEQADKGTLFLDEVGDMSPMTQAKILRVLQDQTFERVGGNTPIKVDARIIAATNHDLKKLVSEGLFRADLYFRLSVVSIHLPPLRQREDDLRVLAEYFLRKYSNEFGKDIRTLAPETLELLEQYHWPGNVRELESAMKQSLLIARGNVLLPEFVPRLSDGSTPLISGKSEDEYLSKSFVAERLDAGSKNLYAEAIRTAESQLFRQVLQHTAGNQLKASSILGISRVTLRSKLKALGIEAADFAGGG</sequence>
<organism evidence="19 20">
    <name type="scientific">Rosistilla oblonga</name>
    <dbReference type="NCBI Taxonomy" id="2527990"/>
    <lineage>
        <taxon>Bacteria</taxon>
        <taxon>Pseudomonadati</taxon>
        <taxon>Planctomycetota</taxon>
        <taxon>Planctomycetia</taxon>
        <taxon>Pirellulales</taxon>
        <taxon>Pirellulaceae</taxon>
        <taxon>Rosistilla</taxon>
    </lineage>
</organism>
<comment type="subcellular location">
    <subcellularLocation>
        <location evidence="1">Cytoplasm</location>
    </subcellularLocation>
</comment>
<keyword evidence="7" id="KW-0067">ATP-binding</keyword>
<evidence type="ECO:0000259" key="17">
    <source>
        <dbReference type="PROSITE" id="PS50045"/>
    </source>
</evidence>
<dbReference type="GO" id="GO:0005737">
    <property type="term" value="C:cytoplasm"/>
    <property type="evidence" value="ECO:0007669"/>
    <property type="project" value="UniProtKB-SubCell"/>
</dbReference>
<dbReference type="PROSITE" id="PS50045">
    <property type="entry name" value="SIGMA54_INTERACT_4"/>
    <property type="match status" value="1"/>
</dbReference>
<evidence type="ECO:0000259" key="18">
    <source>
        <dbReference type="PROSITE" id="PS50110"/>
    </source>
</evidence>
<dbReference type="InterPro" id="IPR027417">
    <property type="entry name" value="P-loop_NTPase"/>
</dbReference>
<dbReference type="EMBL" id="CP036318">
    <property type="protein sequence ID" value="QDV54892.1"/>
    <property type="molecule type" value="Genomic_DNA"/>
</dbReference>
<dbReference type="PRINTS" id="PR01590">
    <property type="entry name" value="HTHFIS"/>
</dbReference>
<evidence type="ECO:0000256" key="11">
    <source>
        <dbReference type="ARBA" id="ARBA00023159"/>
    </source>
</evidence>
<evidence type="ECO:0000256" key="14">
    <source>
        <dbReference type="ARBA" id="ARBA00029881"/>
    </source>
</evidence>
<dbReference type="Pfam" id="PF00072">
    <property type="entry name" value="Response_reg"/>
    <property type="match status" value="1"/>
</dbReference>
<evidence type="ECO:0000313" key="20">
    <source>
        <dbReference type="Proteomes" id="UP000316770"/>
    </source>
</evidence>
<feature type="domain" description="Sigma-54 factor interaction" evidence="17">
    <location>
        <begin position="148"/>
        <end position="377"/>
    </location>
</feature>
<name>A0A518IP97_9BACT</name>
<dbReference type="InterPro" id="IPR011006">
    <property type="entry name" value="CheY-like_superfamily"/>
</dbReference>
<dbReference type="Gene3D" id="3.40.50.2300">
    <property type="match status" value="1"/>
</dbReference>
<protein>
    <recommendedName>
        <fullName evidence="2">DNA-binding transcriptional regulator NtrC</fullName>
    </recommendedName>
    <alternativeName>
        <fullName evidence="14">Nitrogen regulation protein NR(I)</fullName>
    </alternativeName>
    <alternativeName>
        <fullName evidence="15">Nitrogen regulator I</fullName>
    </alternativeName>
</protein>
<evidence type="ECO:0000256" key="2">
    <source>
        <dbReference type="ARBA" id="ARBA00019059"/>
    </source>
</evidence>
<evidence type="ECO:0000256" key="7">
    <source>
        <dbReference type="ARBA" id="ARBA00022840"/>
    </source>
</evidence>
<dbReference type="SMART" id="SM00382">
    <property type="entry name" value="AAA"/>
    <property type="match status" value="1"/>
</dbReference>
<keyword evidence="10" id="KW-0238">DNA-binding</keyword>
<evidence type="ECO:0000256" key="1">
    <source>
        <dbReference type="ARBA" id="ARBA00004496"/>
    </source>
</evidence>
<proteinExistence type="predicted"/>
<keyword evidence="8" id="KW-0902">Two-component regulatory system</keyword>
<dbReference type="RefSeq" id="WP_145282587.1">
    <property type="nucleotide sequence ID" value="NZ_CP036318.1"/>
</dbReference>
<dbReference type="Gene3D" id="3.40.50.300">
    <property type="entry name" value="P-loop containing nucleotide triphosphate hydrolases"/>
    <property type="match status" value="1"/>
</dbReference>
<dbReference type="GO" id="GO:0043565">
    <property type="term" value="F:sequence-specific DNA binding"/>
    <property type="evidence" value="ECO:0007669"/>
    <property type="project" value="InterPro"/>
</dbReference>
<evidence type="ECO:0000256" key="3">
    <source>
        <dbReference type="ARBA" id="ARBA00022490"/>
    </source>
</evidence>
<feature type="modified residue" description="4-aspartylphosphate" evidence="16">
    <location>
        <position position="60"/>
    </location>
</feature>